<name>A0A8J1JX09_XENTR</name>
<evidence type="ECO:0000256" key="2">
    <source>
        <dbReference type="SAM" id="Phobius"/>
    </source>
</evidence>
<dbReference type="SMART" id="SM00408">
    <property type="entry name" value="IGc2"/>
    <property type="match status" value="1"/>
</dbReference>
<dbReference type="AGR" id="Xenbase:XB-GENE-29086335"/>
<dbReference type="InterPro" id="IPR003598">
    <property type="entry name" value="Ig_sub2"/>
</dbReference>
<organism evidence="4 5">
    <name type="scientific">Xenopus tropicalis</name>
    <name type="common">Western clawed frog</name>
    <name type="synonym">Silurana tropicalis</name>
    <dbReference type="NCBI Taxonomy" id="8364"/>
    <lineage>
        <taxon>Eukaryota</taxon>
        <taxon>Metazoa</taxon>
        <taxon>Chordata</taxon>
        <taxon>Craniata</taxon>
        <taxon>Vertebrata</taxon>
        <taxon>Euteleostomi</taxon>
        <taxon>Amphibia</taxon>
        <taxon>Batrachia</taxon>
        <taxon>Anura</taxon>
        <taxon>Pipoidea</taxon>
        <taxon>Pipidae</taxon>
        <taxon>Xenopodinae</taxon>
        <taxon>Xenopus</taxon>
        <taxon>Silurana</taxon>
    </lineage>
</organism>
<protein>
    <submittedName>
        <fullName evidence="5">Sialoadhesin-like</fullName>
    </submittedName>
</protein>
<evidence type="ECO:0000313" key="5">
    <source>
        <dbReference type="RefSeq" id="XP_031762428.1"/>
    </source>
</evidence>
<dbReference type="PANTHER" id="PTHR46484">
    <property type="entry name" value="SI:CH211-171H4.5-RELATED"/>
    <property type="match status" value="1"/>
</dbReference>
<dbReference type="PROSITE" id="PS50835">
    <property type="entry name" value="IG_LIKE"/>
    <property type="match status" value="2"/>
</dbReference>
<keyword evidence="2" id="KW-1133">Transmembrane helix</keyword>
<feature type="transmembrane region" description="Helical" evidence="2">
    <location>
        <begin position="528"/>
        <end position="550"/>
    </location>
</feature>
<dbReference type="SMART" id="SM00409">
    <property type="entry name" value="IG"/>
    <property type="match status" value="3"/>
</dbReference>
<dbReference type="InterPro" id="IPR003599">
    <property type="entry name" value="Ig_sub"/>
</dbReference>
<evidence type="ECO:0000256" key="1">
    <source>
        <dbReference type="SAM" id="MobiDB-lite"/>
    </source>
</evidence>
<proteinExistence type="predicted"/>
<dbReference type="RefSeq" id="XP_031762428.1">
    <property type="nucleotide sequence ID" value="XM_031906568.1"/>
</dbReference>
<feature type="domain" description="Ig-like" evidence="3">
    <location>
        <begin position="344"/>
        <end position="516"/>
    </location>
</feature>
<gene>
    <name evidence="5 6" type="primary">LOC101732706</name>
</gene>
<evidence type="ECO:0000313" key="4">
    <source>
        <dbReference type="Proteomes" id="UP000008143"/>
    </source>
</evidence>
<keyword evidence="2" id="KW-0812">Transmembrane</keyword>
<keyword evidence="4" id="KW-1185">Reference proteome</keyword>
<dbReference type="Xenbase" id="XB-GENE-29086335">
    <property type="gene designation" value="LOC101732706"/>
</dbReference>
<dbReference type="OrthoDB" id="10039395at2759"/>
<feature type="domain" description="Ig-like" evidence="3">
    <location>
        <begin position="249"/>
        <end position="339"/>
    </location>
</feature>
<dbReference type="InterPro" id="IPR013783">
    <property type="entry name" value="Ig-like_fold"/>
</dbReference>
<dbReference type="AlphaFoldDB" id="A0A8J1JX09"/>
<dbReference type="InterPro" id="IPR007110">
    <property type="entry name" value="Ig-like_dom"/>
</dbReference>
<keyword evidence="2" id="KW-0472">Membrane</keyword>
<feature type="region of interest" description="Disordered" evidence="1">
    <location>
        <begin position="633"/>
        <end position="653"/>
    </location>
</feature>
<dbReference type="GeneID" id="101732706"/>
<sequence>MDYRDEVERLSEWCRTNNLLLNTAKTKELVVDFRRNKTDIEPLMIDGTNVERVSVFKFLGMELEDDLTWISTVSFSLQCETQLGIDEELIKQLKAKFYREVRLNLQIMEIHISLQRIFLLAAIQGWFPGSESQDNSVLLPESIPALRGSCVEIPCTFPRVPAGFQLIWYRDETGTDPIIFNNKNPSNIHGAFRGRTFLMGKESNSCSLRIDDVRDSETYYPCINGNINCNLIRGFNKVWVQVSDTPEKPVLTLPPSLTEGTPARITCSVRHTCTHNPPELRWNKVGFDRTLQREYLEGGVWRFVHEMDYIPTYQDHGSPIVCESIYRSGQVSQETATLDITYPPKQVTVTKLDGEKEIKEGEEVTLQCTSDANPPANNYTWYRINKKGKEELKEHGEEITVTINWENVMFSCSARNWLGNNDSAIIDLRLFFNAKVVQMGGQQDTREGEVLELECVFLLPNLSSTQYSWYRNRIPLNQGTQRTLRIYDIKESDSGNYSCKVHTPDGNFSSLSLTVTITSPWSGEELPMILGGVAAVILIMLIGLVLYIFVRSRKSQKSATSGKRRAETVVQERINPVYGNIEPQSLYCNVTVNEDIPRNSTERTYVSPMEGEDMYAQPNKQRGVHYSSIRHVPRTQTAKESEHEEIEYASIQH</sequence>
<reference evidence="5" key="1">
    <citation type="submission" date="2025-08" db="UniProtKB">
        <authorList>
            <consortium name="RefSeq"/>
        </authorList>
    </citation>
    <scope>IDENTIFICATION</scope>
    <source>
        <strain evidence="5">Nigerian</strain>
        <tissue evidence="5">Liver and blood</tissue>
    </source>
</reference>
<dbReference type="Proteomes" id="UP000008143">
    <property type="component" value="Chromosome 7"/>
</dbReference>
<dbReference type="Pfam" id="PF13895">
    <property type="entry name" value="Ig_2"/>
    <property type="match status" value="1"/>
</dbReference>
<evidence type="ECO:0000313" key="6">
    <source>
        <dbReference type="Xenbase" id="XB-GENE-29086335"/>
    </source>
</evidence>
<dbReference type="Pfam" id="PF13927">
    <property type="entry name" value="Ig_3"/>
    <property type="match status" value="1"/>
</dbReference>
<dbReference type="OMA" id="INPVYGN"/>
<dbReference type="Gene3D" id="2.60.40.10">
    <property type="entry name" value="Immunoglobulins"/>
    <property type="match status" value="4"/>
</dbReference>
<dbReference type="KEGG" id="xtr:101732706"/>
<evidence type="ECO:0000259" key="3">
    <source>
        <dbReference type="PROSITE" id="PS50835"/>
    </source>
</evidence>
<dbReference type="InterPro" id="IPR036179">
    <property type="entry name" value="Ig-like_dom_sf"/>
</dbReference>
<accession>A0A8J1JX09</accession>
<dbReference type="PANTHER" id="PTHR46484:SF5">
    <property type="entry name" value="SIALOADHESIN"/>
    <property type="match status" value="1"/>
</dbReference>
<dbReference type="CDD" id="cd00096">
    <property type="entry name" value="Ig"/>
    <property type="match status" value="1"/>
</dbReference>
<dbReference type="SUPFAM" id="SSF48726">
    <property type="entry name" value="Immunoglobulin"/>
    <property type="match status" value="4"/>
</dbReference>